<organism evidence="5 6">
    <name type="scientific">Rossellomorea marisflavi</name>
    <dbReference type="NCBI Taxonomy" id="189381"/>
    <lineage>
        <taxon>Bacteria</taxon>
        <taxon>Bacillati</taxon>
        <taxon>Bacillota</taxon>
        <taxon>Bacilli</taxon>
        <taxon>Bacillales</taxon>
        <taxon>Bacillaceae</taxon>
        <taxon>Rossellomorea</taxon>
    </lineage>
</organism>
<evidence type="ECO:0000313" key="5">
    <source>
        <dbReference type="EMBL" id="KON83191.1"/>
    </source>
</evidence>
<evidence type="ECO:0000256" key="3">
    <source>
        <dbReference type="ARBA" id="ARBA00022840"/>
    </source>
</evidence>
<dbReference type="Proteomes" id="UP000037405">
    <property type="component" value="Unassembled WGS sequence"/>
</dbReference>
<dbReference type="Gene3D" id="3.40.50.300">
    <property type="entry name" value="P-loop containing nucleotide triphosphate hydrolases"/>
    <property type="match status" value="1"/>
</dbReference>
<keyword evidence="1" id="KW-0813">Transport</keyword>
<dbReference type="GO" id="GO:0016887">
    <property type="term" value="F:ATP hydrolysis activity"/>
    <property type="evidence" value="ECO:0007669"/>
    <property type="project" value="InterPro"/>
</dbReference>
<keyword evidence="6" id="KW-1185">Reference proteome</keyword>
<dbReference type="InterPro" id="IPR051782">
    <property type="entry name" value="ABC_Transporter_VariousFunc"/>
</dbReference>
<dbReference type="Pfam" id="PF00005">
    <property type="entry name" value="ABC_tran"/>
    <property type="match status" value="1"/>
</dbReference>
<keyword evidence="2" id="KW-0547">Nucleotide-binding</keyword>
<protein>
    <submittedName>
        <fullName evidence="5">Sodium ABC transporter ATP-binding protein</fullName>
    </submittedName>
</protein>
<proteinExistence type="predicted"/>
<evidence type="ECO:0000259" key="4">
    <source>
        <dbReference type="PROSITE" id="PS50893"/>
    </source>
</evidence>
<name>A0A0M0G130_9BACI</name>
<dbReference type="InterPro" id="IPR027417">
    <property type="entry name" value="P-loop_NTPase"/>
</dbReference>
<dbReference type="InterPro" id="IPR017871">
    <property type="entry name" value="ABC_transporter-like_CS"/>
</dbReference>
<dbReference type="SUPFAM" id="SSF52540">
    <property type="entry name" value="P-loop containing nucleoside triphosphate hydrolases"/>
    <property type="match status" value="1"/>
</dbReference>
<dbReference type="PANTHER" id="PTHR42939">
    <property type="entry name" value="ABC TRANSPORTER ATP-BINDING PROTEIN ALBC-RELATED"/>
    <property type="match status" value="1"/>
</dbReference>
<dbReference type="STRING" id="189381.GCA_900166615_00132"/>
<dbReference type="PANTHER" id="PTHR42939:SF3">
    <property type="entry name" value="ABC TRANSPORTER ATP-BINDING COMPONENT"/>
    <property type="match status" value="1"/>
</dbReference>
<feature type="domain" description="ABC transporter" evidence="4">
    <location>
        <begin position="5"/>
        <end position="230"/>
    </location>
</feature>
<dbReference type="RefSeq" id="WP_053429813.1">
    <property type="nucleotide sequence ID" value="NZ_JAMQJB010000005.1"/>
</dbReference>
<dbReference type="EMBL" id="LGUE01000008">
    <property type="protein sequence ID" value="KON83191.1"/>
    <property type="molecule type" value="Genomic_DNA"/>
</dbReference>
<evidence type="ECO:0000256" key="2">
    <source>
        <dbReference type="ARBA" id="ARBA00022741"/>
    </source>
</evidence>
<dbReference type="AlphaFoldDB" id="A0A0M0G130"/>
<evidence type="ECO:0000313" key="6">
    <source>
        <dbReference type="Proteomes" id="UP000037405"/>
    </source>
</evidence>
<comment type="caution">
    <text evidence="5">The sequence shown here is derived from an EMBL/GenBank/DDBJ whole genome shotgun (WGS) entry which is preliminary data.</text>
</comment>
<keyword evidence="3 5" id="KW-0067">ATP-binding</keyword>
<sequence length="293" mass="33558">MENAIELRNVEKRFNGFEINDFSLEVKKGFITGLIGGNGVGKSTTLKMILNLLKPDRGELKVLGMDYRNHEKEIKERIGFVFDENVFYEQLTLHEMKKIAKWSYSRWDDDVFEQYVTMFQLPLKKRLKTFSKGMLMKASLAIAFSHHAELILMDEPTAGLDPIFRRELLDILHSVMEEGEKTILYSTHITTDLESAADYITFIHDGRHIFTKPYYGIEEDYALVKGGLELLDADTEKEFVSLKKTKFGFEALTADRGKAESLFGGHALIEAPTLEDIMYYTKKGDRINASVNS</sequence>
<gene>
    <name evidence="5" type="ORF">AF331_20430</name>
</gene>
<accession>A0A0M0G130</accession>
<dbReference type="CDD" id="cd03230">
    <property type="entry name" value="ABC_DR_subfamily_A"/>
    <property type="match status" value="1"/>
</dbReference>
<dbReference type="InterPro" id="IPR003593">
    <property type="entry name" value="AAA+_ATPase"/>
</dbReference>
<dbReference type="SMART" id="SM00382">
    <property type="entry name" value="AAA"/>
    <property type="match status" value="1"/>
</dbReference>
<dbReference type="InterPro" id="IPR003439">
    <property type="entry name" value="ABC_transporter-like_ATP-bd"/>
</dbReference>
<dbReference type="PROSITE" id="PS00211">
    <property type="entry name" value="ABC_TRANSPORTER_1"/>
    <property type="match status" value="1"/>
</dbReference>
<reference evidence="6" key="1">
    <citation type="submission" date="2015-07" db="EMBL/GenBank/DDBJ databases">
        <title>Fjat-14235 jcm11544.</title>
        <authorList>
            <person name="Liu B."/>
            <person name="Wang J."/>
            <person name="Zhu Y."/>
            <person name="Liu G."/>
            <person name="Chen Q."/>
            <person name="Chen Z."/>
            <person name="Lan J."/>
            <person name="Che J."/>
            <person name="Ge C."/>
            <person name="Shi H."/>
            <person name="Pan Z."/>
            <person name="Liu X."/>
        </authorList>
    </citation>
    <scope>NUCLEOTIDE SEQUENCE [LARGE SCALE GENOMIC DNA]</scope>
    <source>
        <strain evidence="6">JCM 11544</strain>
    </source>
</reference>
<evidence type="ECO:0000256" key="1">
    <source>
        <dbReference type="ARBA" id="ARBA00022448"/>
    </source>
</evidence>
<dbReference type="GO" id="GO:0005524">
    <property type="term" value="F:ATP binding"/>
    <property type="evidence" value="ECO:0007669"/>
    <property type="project" value="UniProtKB-KW"/>
</dbReference>
<dbReference type="PROSITE" id="PS50893">
    <property type="entry name" value="ABC_TRANSPORTER_2"/>
    <property type="match status" value="1"/>
</dbReference>
<dbReference type="OrthoDB" id="9804819at2"/>
<dbReference type="PATRIC" id="fig|189381.12.peg.3625"/>